<reference evidence="11" key="1">
    <citation type="submission" date="2017-02" db="EMBL/GenBank/DDBJ databases">
        <title>Comparative genomics and description of representatives of a novel lineage of planctomycetes thriving in anoxic sediments.</title>
        <authorList>
            <person name="Spring S."/>
            <person name="Bunk B."/>
            <person name="Sproer C."/>
        </authorList>
    </citation>
    <scope>NUCLEOTIDE SEQUENCE [LARGE SCALE GENOMIC DNA]</scope>
    <source>
        <strain evidence="11">ST-NAGAB-D1</strain>
    </source>
</reference>
<keyword evidence="4" id="KW-0456">Lyase</keyword>
<evidence type="ECO:0000256" key="6">
    <source>
        <dbReference type="ARBA" id="ARBA00023457"/>
    </source>
</evidence>
<comment type="similarity">
    <text evidence="6">Belongs to the Ahb/Nir family.</text>
</comment>
<dbReference type="Proteomes" id="UP000189674">
    <property type="component" value="Chromosome"/>
</dbReference>
<dbReference type="PROSITE" id="PS50956">
    <property type="entry name" value="HTH_ASNC_2"/>
    <property type="match status" value="1"/>
</dbReference>
<evidence type="ECO:0000256" key="8">
    <source>
        <dbReference type="ARBA" id="ARBA00048470"/>
    </source>
</evidence>
<evidence type="ECO:0000256" key="2">
    <source>
        <dbReference type="ARBA" id="ARBA00023125"/>
    </source>
</evidence>
<evidence type="ECO:0000313" key="11">
    <source>
        <dbReference type="Proteomes" id="UP000189674"/>
    </source>
</evidence>
<dbReference type="OrthoDB" id="9806536at2"/>
<dbReference type="Pfam" id="PF17805">
    <property type="entry name" value="AsnC_trans_reg2"/>
    <property type="match status" value="1"/>
</dbReference>
<evidence type="ECO:0000256" key="5">
    <source>
        <dbReference type="ARBA" id="ARBA00023444"/>
    </source>
</evidence>
<dbReference type="InterPro" id="IPR040523">
    <property type="entry name" value="AsnC_trans_reg2"/>
</dbReference>
<dbReference type="InterPro" id="IPR050684">
    <property type="entry name" value="HTH-Siroheme_Decarb"/>
</dbReference>
<dbReference type="InterPro" id="IPR000485">
    <property type="entry name" value="AsnC-type_HTH_dom"/>
</dbReference>
<evidence type="ECO:0000313" key="10">
    <source>
        <dbReference type="EMBL" id="AQT67743.1"/>
    </source>
</evidence>
<dbReference type="Gene3D" id="1.10.10.10">
    <property type="entry name" value="Winged helix-like DNA-binding domain superfamily/Winged helix DNA-binding domain"/>
    <property type="match status" value="1"/>
</dbReference>
<gene>
    <name evidence="10" type="ORF">STSP2_00892</name>
</gene>
<keyword evidence="3" id="KW-0804">Transcription</keyword>
<dbReference type="InterPro" id="IPR036390">
    <property type="entry name" value="WH_DNA-bd_sf"/>
</dbReference>
<dbReference type="Pfam" id="PF22451">
    <property type="entry name" value="NirdL-like_HTH"/>
    <property type="match status" value="1"/>
</dbReference>
<dbReference type="InterPro" id="IPR036388">
    <property type="entry name" value="WH-like_DNA-bd_sf"/>
</dbReference>
<evidence type="ECO:0000259" key="9">
    <source>
        <dbReference type="PROSITE" id="PS50956"/>
    </source>
</evidence>
<keyword evidence="1" id="KW-0805">Transcription regulation</keyword>
<proteinExistence type="inferred from homology"/>
<dbReference type="EMBL" id="CP019791">
    <property type="protein sequence ID" value="AQT67743.1"/>
    <property type="molecule type" value="Genomic_DNA"/>
</dbReference>
<dbReference type="InterPro" id="IPR053953">
    <property type="entry name" value="NirdL-like_HTH"/>
</dbReference>
<organism evidence="10 11">
    <name type="scientific">Anaerohalosphaera lusitana</name>
    <dbReference type="NCBI Taxonomy" id="1936003"/>
    <lineage>
        <taxon>Bacteria</taxon>
        <taxon>Pseudomonadati</taxon>
        <taxon>Planctomycetota</taxon>
        <taxon>Phycisphaerae</taxon>
        <taxon>Sedimentisphaerales</taxon>
        <taxon>Anaerohalosphaeraceae</taxon>
        <taxon>Anaerohalosphaera</taxon>
    </lineage>
</organism>
<name>A0A1U9NII7_9BACT</name>
<dbReference type="InterPro" id="IPR019888">
    <property type="entry name" value="Tscrpt_reg_AsnC-like"/>
</dbReference>
<dbReference type="GO" id="GO:0016829">
    <property type="term" value="F:lyase activity"/>
    <property type="evidence" value="ECO:0007669"/>
    <property type="project" value="UniProtKB-KW"/>
</dbReference>
<dbReference type="Gene3D" id="3.30.70.3460">
    <property type="match status" value="1"/>
</dbReference>
<comment type="catalytic activity">
    <reaction evidence="8">
        <text>siroheme + 2 H(+) = 12,18-didecarboxysiroheme + 2 CO2</text>
        <dbReference type="Rhea" id="RHEA:19093"/>
        <dbReference type="ChEBI" id="CHEBI:15378"/>
        <dbReference type="ChEBI" id="CHEBI:16526"/>
        <dbReference type="ChEBI" id="CHEBI:60052"/>
        <dbReference type="ChEBI" id="CHEBI:140497"/>
        <dbReference type="EC" id="4.1.1.111"/>
    </reaction>
</comment>
<evidence type="ECO:0000256" key="7">
    <source>
        <dbReference type="ARBA" id="ARBA00023471"/>
    </source>
</evidence>
<accession>A0A1U9NII7</accession>
<dbReference type="GO" id="GO:0043565">
    <property type="term" value="F:sequence-specific DNA binding"/>
    <property type="evidence" value="ECO:0007669"/>
    <property type="project" value="InterPro"/>
</dbReference>
<dbReference type="KEGG" id="alus:STSP2_00892"/>
<protein>
    <recommendedName>
        <fullName evidence="7">siroheme decarboxylase</fullName>
        <ecNumber evidence="7">4.1.1.111</ecNumber>
    </recommendedName>
</protein>
<evidence type="ECO:0000256" key="4">
    <source>
        <dbReference type="ARBA" id="ARBA00023239"/>
    </source>
</evidence>
<keyword evidence="2 10" id="KW-0238">DNA-binding</keyword>
<sequence length="164" mass="18497">MIESLNLDDLDKRIISALQQDFPIAQRPYDSIAENLGLSVDVLLERTRKLLADGMIRRIGFSLDSRKLGYKSTLAAVRIPSDQVPTAASIMADIPEITHSYERADEFNVWFTVIAPARNDIEYILKKIKDALNLSDADILDLPASRLFKLDARFSPQTEEDCND</sequence>
<evidence type="ECO:0000256" key="3">
    <source>
        <dbReference type="ARBA" id="ARBA00023163"/>
    </source>
</evidence>
<dbReference type="EC" id="4.1.1.111" evidence="7"/>
<dbReference type="AlphaFoldDB" id="A0A1U9NII7"/>
<dbReference type="SUPFAM" id="SSF46785">
    <property type="entry name" value="Winged helix' DNA-binding domain"/>
    <property type="match status" value="1"/>
</dbReference>
<comment type="pathway">
    <text evidence="5">Porphyrin-containing compound metabolism.</text>
</comment>
<keyword evidence="11" id="KW-1185">Reference proteome</keyword>
<evidence type="ECO:0000256" key="1">
    <source>
        <dbReference type="ARBA" id="ARBA00023015"/>
    </source>
</evidence>
<dbReference type="STRING" id="1936003.STSP2_00892"/>
<dbReference type="SMART" id="SM00344">
    <property type="entry name" value="HTH_ASNC"/>
    <property type="match status" value="1"/>
</dbReference>
<dbReference type="PANTHER" id="PTHR43413">
    <property type="entry name" value="TRANSCRIPTIONAL REGULATOR, ASNC FAMILY"/>
    <property type="match status" value="1"/>
</dbReference>
<dbReference type="PANTHER" id="PTHR43413:SF1">
    <property type="entry name" value="SIROHEME DECARBOXYLASE NIRL SUBUNIT"/>
    <property type="match status" value="1"/>
</dbReference>
<feature type="domain" description="HTH asnC-type" evidence="9">
    <location>
        <begin position="7"/>
        <end position="71"/>
    </location>
</feature>